<evidence type="ECO:0000313" key="3">
    <source>
        <dbReference type="Proteomes" id="UP000178912"/>
    </source>
</evidence>
<dbReference type="AlphaFoldDB" id="A0A1E1LI77"/>
<evidence type="ECO:0000256" key="1">
    <source>
        <dbReference type="SAM" id="SignalP"/>
    </source>
</evidence>
<dbReference type="Proteomes" id="UP000178912">
    <property type="component" value="Unassembled WGS sequence"/>
</dbReference>
<keyword evidence="1" id="KW-0732">Signal</keyword>
<protein>
    <submittedName>
        <fullName evidence="2">Uncharacterized protein</fullName>
    </submittedName>
</protein>
<feature type="signal peptide" evidence="1">
    <location>
        <begin position="1"/>
        <end position="22"/>
    </location>
</feature>
<gene>
    <name evidence="2" type="ORF">RAG0_14750</name>
</gene>
<dbReference type="EMBL" id="FJUX01000125">
    <property type="protein sequence ID" value="CZT10213.1"/>
    <property type="molecule type" value="Genomic_DNA"/>
</dbReference>
<accession>A0A1E1LI77</accession>
<reference evidence="3" key="1">
    <citation type="submission" date="2016-03" db="EMBL/GenBank/DDBJ databases">
        <authorList>
            <person name="Guldener U."/>
        </authorList>
    </citation>
    <scope>NUCLEOTIDE SEQUENCE [LARGE SCALE GENOMIC DNA]</scope>
    <source>
        <strain evidence="3">04CH-RAC-A.6.1</strain>
    </source>
</reference>
<feature type="chain" id="PRO_5009447205" evidence="1">
    <location>
        <begin position="23"/>
        <end position="199"/>
    </location>
</feature>
<evidence type="ECO:0000313" key="2">
    <source>
        <dbReference type="EMBL" id="CZT10213.1"/>
    </source>
</evidence>
<keyword evidence="3" id="KW-1185">Reference proteome</keyword>
<name>A0A1E1LI77_9HELO</name>
<proteinExistence type="predicted"/>
<organism evidence="2 3">
    <name type="scientific">Rhynchosporium agropyri</name>
    <dbReference type="NCBI Taxonomy" id="914238"/>
    <lineage>
        <taxon>Eukaryota</taxon>
        <taxon>Fungi</taxon>
        <taxon>Dikarya</taxon>
        <taxon>Ascomycota</taxon>
        <taxon>Pezizomycotina</taxon>
        <taxon>Leotiomycetes</taxon>
        <taxon>Helotiales</taxon>
        <taxon>Ploettnerulaceae</taxon>
        <taxon>Rhynchosporium</taxon>
    </lineage>
</organism>
<sequence>MKLHFALLPLIGLCITSLSVPAETPPTSKAQGIDAKSDTWKSSVSTPFVSSPEDGSVSTNLATRDGKTDAAIYEHGLDKRTIHYFRRVVHLSLKHANTLLWSVDNAGSSAGTSVTKEVFHIDHRFANGWDGTFQFAFKAVTNAGDYFRLRLRWDDFIGPAKQGIDEITNAWCALVLPTTEEGLDQTQFSFTMTDDQSAH</sequence>